<evidence type="ECO:0000313" key="4">
    <source>
        <dbReference type="Proteomes" id="UP001219525"/>
    </source>
</evidence>
<gene>
    <name evidence="2" type="ORF">GGX14DRAFT_408439</name>
    <name evidence="3" type="ORF">GGX14DRAFT_572178</name>
</gene>
<feature type="compositionally biased region" description="Acidic residues" evidence="1">
    <location>
        <begin position="50"/>
        <end position="60"/>
    </location>
</feature>
<proteinExistence type="predicted"/>
<reference evidence="3" key="1">
    <citation type="submission" date="2023-03" db="EMBL/GenBank/DDBJ databases">
        <title>Massive genome expansion in bonnet fungi (Mycena s.s.) driven by repeated elements and novel gene families across ecological guilds.</title>
        <authorList>
            <consortium name="Lawrence Berkeley National Laboratory"/>
            <person name="Harder C.B."/>
            <person name="Miyauchi S."/>
            <person name="Viragh M."/>
            <person name="Kuo A."/>
            <person name="Thoen E."/>
            <person name="Andreopoulos B."/>
            <person name="Lu D."/>
            <person name="Skrede I."/>
            <person name="Drula E."/>
            <person name="Henrissat B."/>
            <person name="Morin E."/>
            <person name="Kohler A."/>
            <person name="Barry K."/>
            <person name="LaButti K."/>
            <person name="Morin E."/>
            <person name="Salamov A."/>
            <person name="Lipzen A."/>
            <person name="Mereny Z."/>
            <person name="Hegedus B."/>
            <person name="Baldrian P."/>
            <person name="Stursova M."/>
            <person name="Weitz H."/>
            <person name="Taylor A."/>
            <person name="Grigoriev I.V."/>
            <person name="Nagy L.G."/>
            <person name="Martin F."/>
            <person name="Kauserud H."/>
        </authorList>
    </citation>
    <scope>NUCLEOTIDE SEQUENCE</scope>
    <source>
        <strain evidence="3">9144</strain>
    </source>
</reference>
<evidence type="ECO:0000256" key="1">
    <source>
        <dbReference type="SAM" id="MobiDB-lite"/>
    </source>
</evidence>
<comment type="caution">
    <text evidence="3">The sequence shown here is derived from an EMBL/GenBank/DDBJ whole genome shotgun (WGS) entry which is preliminary data.</text>
</comment>
<organism evidence="3 4">
    <name type="scientific">Mycena pura</name>
    <dbReference type="NCBI Taxonomy" id="153505"/>
    <lineage>
        <taxon>Eukaryota</taxon>
        <taxon>Fungi</taxon>
        <taxon>Dikarya</taxon>
        <taxon>Basidiomycota</taxon>
        <taxon>Agaricomycotina</taxon>
        <taxon>Agaricomycetes</taxon>
        <taxon>Agaricomycetidae</taxon>
        <taxon>Agaricales</taxon>
        <taxon>Marasmiineae</taxon>
        <taxon>Mycenaceae</taxon>
        <taxon>Mycena</taxon>
    </lineage>
</organism>
<accession>A0AAD6V1E4</accession>
<protein>
    <submittedName>
        <fullName evidence="3">Uncharacterized protein</fullName>
    </submittedName>
</protein>
<evidence type="ECO:0000313" key="2">
    <source>
        <dbReference type="EMBL" id="KAJ7189920.1"/>
    </source>
</evidence>
<feature type="region of interest" description="Disordered" evidence="1">
    <location>
        <begin position="1"/>
        <end position="63"/>
    </location>
</feature>
<keyword evidence="4" id="KW-1185">Reference proteome</keyword>
<dbReference type="EMBL" id="JARJCW010000063">
    <property type="protein sequence ID" value="KAJ7200415.1"/>
    <property type="molecule type" value="Genomic_DNA"/>
</dbReference>
<evidence type="ECO:0000313" key="3">
    <source>
        <dbReference type="EMBL" id="KAJ7200415.1"/>
    </source>
</evidence>
<dbReference type="Proteomes" id="UP001219525">
    <property type="component" value="Unassembled WGS sequence"/>
</dbReference>
<dbReference type="EMBL" id="JARJCW010000162">
    <property type="protein sequence ID" value="KAJ7189920.1"/>
    <property type="molecule type" value="Genomic_DNA"/>
</dbReference>
<sequence>MAGASGAPVCQPPVDRRPRAETNSEQATVQDNYDAIVAAHDAQNKSDAAGGDDDVDDDSDPVAMTTRRKALNAAATLRNFVASVGDPYARKLEAIISTFGRQIQLEAMTLLLRHLLLIISIEMSR</sequence>
<name>A0AAD6V1E4_9AGAR</name>
<dbReference type="AlphaFoldDB" id="A0AAD6V1E4"/>